<dbReference type="Gene3D" id="3.40.50.2300">
    <property type="match status" value="1"/>
</dbReference>
<gene>
    <name evidence="3" type="ORF">SAMN05443244_2158</name>
</gene>
<dbReference type="EMBL" id="FNSD01000001">
    <property type="protein sequence ID" value="SEB91012.1"/>
    <property type="molecule type" value="Genomic_DNA"/>
</dbReference>
<dbReference type="SMART" id="SM00226">
    <property type="entry name" value="LMWPc"/>
    <property type="match status" value="1"/>
</dbReference>
<dbReference type="PANTHER" id="PTHR43428">
    <property type="entry name" value="ARSENATE REDUCTASE"/>
    <property type="match status" value="1"/>
</dbReference>
<organism evidence="3 4">
    <name type="scientific">Terriglobus roseus</name>
    <dbReference type="NCBI Taxonomy" id="392734"/>
    <lineage>
        <taxon>Bacteria</taxon>
        <taxon>Pseudomonadati</taxon>
        <taxon>Acidobacteriota</taxon>
        <taxon>Terriglobia</taxon>
        <taxon>Terriglobales</taxon>
        <taxon>Acidobacteriaceae</taxon>
        <taxon>Terriglobus</taxon>
    </lineage>
</organism>
<evidence type="ECO:0000259" key="2">
    <source>
        <dbReference type="SMART" id="SM00226"/>
    </source>
</evidence>
<evidence type="ECO:0000313" key="3">
    <source>
        <dbReference type="EMBL" id="SEB91012.1"/>
    </source>
</evidence>
<dbReference type="InterPro" id="IPR036196">
    <property type="entry name" value="Ptyr_pPase_sf"/>
</dbReference>
<dbReference type="RefSeq" id="WP_244502043.1">
    <property type="nucleotide sequence ID" value="NZ_FNSD01000001.1"/>
</dbReference>
<dbReference type="AlphaFoldDB" id="A0A1H4N8U1"/>
<reference evidence="3 4" key="1">
    <citation type="submission" date="2016-10" db="EMBL/GenBank/DDBJ databases">
        <authorList>
            <person name="de Groot N.N."/>
        </authorList>
    </citation>
    <scope>NUCLEOTIDE SEQUENCE [LARGE SCALE GENOMIC DNA]</scope>
    <source>
        <strain evidence="3 4">AB35.6</strain>
    </source>
</reference>
<dbReference type="Pfam" id="PF01451">
    <property type="entry name" value="LMWPc"/>
    <property type="match status" value="1"/>
</dbReference>
<accession>A0A1H4N8U1</accession>
<feature type="domain" description="Phosphotyrosine protein phosphatase I" evidence="2">
    <location>
        <begin position="15"/>
        <end position="141"/>
    </location>
</feature>
<name>A0A1H4N8U1_9BACT</name>
<dbReference type="InterPro" id="IPR023485">
    <property type="entry name" value="Ptyr_pPase"/>
</dbReference>
<evidence type="ECO:0000313" key="4">
    <source>
        <dbReference type="Proteomes" id="UP000182409"/>
    </source>
</evidence>
<dbReference type="PANTHER" id="PTHR43428:SF1">
    <property type="entry name" value="ARSENATE REDUCTASE"/>
    <property type="match status" value="1"/>
</dbReference>
<protein>
    <submittedName>
        <fullName evidence="3">Protein-tyrosine-phosphatase</fullName>
    </submittedName>
</protein>
<keyword evidence="1" id="KW-0059">Arsenical resistance</keyword>
<dbReference type="SUPFAM" id="SSF52788">
    <property type="entry name" value="Phosphotyrosine protein phosphatases I"/>
    <property type="match status" value="1"/>
</dbReference>
<dbReference type="Proteomes" id="UP000182409">
    <property type="component" value="Unassembled WGS sequence"/>
</dbReference>
<proteinExistence type="predicted"/>
<dbReference type="GO" id="GO:0046685">
    <property type="term" value="P:response to arsenic-containing substance"/>
    <property type="evidence" value="ECO:0007669"/>
    <property type="project" value="UniProtKB-KW"/>
</dbReference>
<evidence type="ECO:0000256" key="1">
    <source>
        <dbReference type="ARBA" id="ARBA00022849"/>
    </source>
</evidence>
<sequence length="145" mass="16155">MLRLRLLFVKGDVMFRVIFACVHNAGRSQMAAAFFNQLSDPQQSQAVSAGTDPGERVHAEVQTVMKEVGIDLSNAKPQKLNDELASDARLLITMGCGDQCPHVSGLRHEDWPLRDPKGLALHEVRAIRDDIKTRVAELLQRERLA</sequence>